<name>A0A0E2Z276_9GAMM</name>
<keyword evidence="1" id="KW-0812">Transmembrane</keyword>
<feature type="transmembrane region" description="Helical" evidence="1">
    <location>
        <begin position="107"/>
        <end position="128"/>
    </location>
</feature>
<evidence type="ECO:0000256" key="1">
    <source>
        <dbReference type="SAM" id="Phobius"/>
    </source>
</evidence>
<sequence>MNEPTPSVPSSSETKNTVAARIRIGLLLILQTIMGVELVFLLAKGLWASSVWLLAIIAITCAPEILGPRLPVRISPEFEVLAIWFVFAALFLGEFQSYYERFWWWDIALHTTSGLLLGLLGFLLVYVLNENKRIDINMRPGFVTLFAFAFAVAVGAV</sequence>
<feature type="transmembrane region" description="Helical" evidence="1">
    <location>
        <begin position="78"/>
        <end position="95"/>
    </location>
</feature>
<accession>A0A0E2Z276</accession>
<organism evidence="2 3">
    <name type="scientific">Nitrosococcus oceani C-27</name>
    <dbReference type="NCBI Taxonomy" id="314279"/>
    <lineage>
        <taxon>Bacteria</taxon>
        <taxon>Pseudomonadati</taxon>
        <taxon>Pseudomonadota</taxon>
        <taxon>Gammaproteobacteria</taxon>
        <taxon>Chromatiales</taxon>
        <taxon>Chromatiaceae</taxon>
        <taxon>Nitrosococcus</taxon>
    </lineage>
</organism>
<dbReference type="Pfam" id="PF09997">
    <property type="entry name" value="DUF2238"/>
    <property type="match status" value="1"/>
</dbReference>
<feature type="transmembrane region" description="Helical" evidence="1">
    <location>
        <begin position="140"/>
        <end position="156"/>
    </location>
</feature>
<protein>
    <submittedName>
        <fullName evidence="2">Uncharacterized protein</fullName>
    </submittedName>
</protein>
<dbReference type="InterPro" id="IPR014509">
    <property type="entry name" value="YjdF-like"/>
</dbReference>
<keyword evidence="1" id="KW-1133">Transmembrane helix</keyword>
<reference evidence="2 3" key="1">
    <citation type="submission" date="2014-07" db="EMBL/GenBank/DDBJ databases">
        <title>Comparative analysis of Nitrosococcus oceani genome inventories of strains from Pacific and Atlantic gyres.</title>
        <authorList>
            <person name="Lim C.K."/>
            <person name="Wang L."/>
            <person name="Sayavedra-Soto L.A."/>
            <person name="Klotz M.G."/>
        </authorList>
    </citation>
    <scope>NUCLEOTIDE SEQUENCE [LARGE SCALE GENOMIC DNA]</scope>
    <source>
        <strain evidence="2 3">C-27</strain>
    </source>
</reference>
<dbReference type="EMBL" id="JPGN01000056">
    <property type="protein sequence ID" value="KFI19296.1"/>
    <property type="molecule type" value="Genomic_DNA"/>
</dbReference>
<dbReference type="HOGENOM" id="CLU_070751_3_2_6"/>
<gene>
    <name evidence="2" type="ORF">IB75_09500</name>
</gene>
<dbReference type="AlphaFoldDB" id="A0A0E2Z276"/>
<proteinExistence type="predicted"/>
<dbReference type="Proteomes" id="UP000028839">
    <property type="component" value="Unassembled WGS sequence"/>
</dbReference>
<feature type="transmembrane region" description="Helical" evidence="1">
    <location>
        <begin position="49"/>
        <end position="66"/>
    </location>
</feature>
<comment type="caution">
    <text evidence="2">The sequence shown here is derived from an EMBL/GenBank/DDBJ whole genome shotgun (WGS) entry which is preliminary data.</text>
</comment>
<feature type="transmembrane region" description="Helical" evidence="1">
    <location>
        <begin position="24"/>
        <end position="43"/>
    </location>
</feature>
<evidence type="ECO:0000313" key="2">
    <source>
        <dbReference type="EMBL" id="KFI19296.1"/>
    </source>
</evidence>
<evidence type="ECO:0000313" key="3">
    <source>
        <dbReference type="Proteomes" id="UP000028839"/>
    </source>
</evidence>
<keyword evidence="1" id="KW-0472">Membrane</keyword>